<dbReference type="RefSeq" id="WP_346335997.1">
    <property type="nucleotide sequence ID" value="NZ_JBBYXI010000001.1"/>
</dbReference>
<sequence length="237" mass="26095">MGGSTGTMMTMNGFKGLRFSHLTFASLLAIAACGLTSEVRAQEEGEFFKNALGKMGFIPEDKPPIDYRERAPLVIPKGAALPPPVEGGYGERRMSNWPDDPDVRAERERAEAAVRPRTQTDEWRANQGDARLPAEKLKAKRSAGRDPNDRSPVNAPAKDMNSAGWMSPDQLKEAGSNYRNNETAPGEEPTRNTLTDPPTGYRKAAGGGKIVPTYDPPDTMDPSSPYYMEHMRRKQNQ</sequence>
<protein>
    <submittedName>
        <fullName evidence="3">Uncharacterized protein</fullName>
    </submittedName>
</protein>
<accession>A0ABV0BKG0</accession>
<dbReference type="EMBL" id="JBBYXI010000001">
    <property type="protein sequence ID" value="MEN3930020.1"/>
    <property type="molecule type" value="Genomic_DNA"/>
</dbReference>
<evidence type="ECO:0000313" key="3">
    <source>
        <dbReference type="EMBL" id="MEN3930020.1"/>
    </source>
</evidence>
<feature type="chain" id="PRO_5046553242" evidence="2">
    <location>
        <begin position="32"/>
        <end position="237"/>
    </location>
</feature>
<feature type="signal peptide" evidence="2">
    <location>
        <begin position="1"/>
        <end position="31"/>
    </location>
</feature>
<feature type="compositionally biased region" description="Basic and acidic residues" evidence="1">
    <location>
        <begin position="101"/>
        <end position="124"/>
    </location>
</feature>
<gene>
    <name evidence="3" type="ORF">WJT86_02960</name>
</gene>
<keyword evidence="2" id="KW-0732">Signal</keyword>
<dbReference type="Proteomes" id="UP001418637">
    <property type="component" value="Unassembled WGS sequence"/>
</dbReference>
<reference evidence="3 4" key="1">
    <citation type="submission" date="2024-04" db="EMBL/GenBank/DDBJ databases">
        <title>A novel species isolated from cricket.</title>
        <authorList>
            <person name="Wang H.-C."/>
        </authorList>
    </citation>
    <scope>NUCLEOTIDE SEQUENCE [LARGE SCALE GENOMIC DNA]</scope>
    <source>
        <strain evidence="3 4">WL0021</strain>
    </source>
</reference>
<comment type="caution">
    <text evidence="3">The sequence shown here is derived from an EMBL/GenBank/DDBJ whole genome shotgun (WGS) entry which is preliminary data.</text>
</comment>
<feature type="compositionally biased region" description="Basic and acidic residues" evidence="1">
    <location>
        <begin position="132"/>
        <end position="149"/>
    </location>
</feature>
<keyword evidence="4" id="KW-1185">Reference proteome</keyword>
<organism evidence="3 4">
    <name type="scientific">Hohaiivirga grylli</name>
    <dbReference type="NCBI Taxonomy" id="3133970"/>
    <lineage>
        <taxon>Bacteria</taxon>
        <taxon>Pseudomonadati</taxon>
        <taxon>Pseudomonadota</taxon>
        <taxon>Alphaproteobacteria</taxon>
        <taxon>Hyphomicrobiales</taxon>
        <taxon>Methylobacteriaceae</taxon>
        <taxon>Hohaiivirga</taxon>
    </lineage>
</organism>
<evidence type="ECO:0000256" key="2">
    <source>
        <dbReference type="SAM" id="SignalP"/>
    </source>
</evidence>
<name>A0ABV0BKG0_9HYPH</name>
<feature type="region of interest" description="Disordered" evidence="1">
    <location>
        <begin position="78"/>
        <end position="237"/>
    </location>
</feature>
<proteinExistence type="predicted"/>
<evidence type="ECO:0000313" key="4">
    <source>
        <dbReference type="Proteomes" id="UP001418637"/>
    </source>
</evidence>
<evidence type="ECO:0000256" key="1">
    <source>
        <dbReference type="SAM" id="MobiDB-lite"/>
    </source>
</evidence>